<keyword evidence="6" id="KW-1185">Reference proteome</keyword>
<feature type="compositionally biased region" description="Basic and acidic residues" evidence="3">
    <location>
        <begin position="228"/>
        <end position="251"/>
    </location>
</feature>
<dbReference type="PRINTS" id="PR00504">
    <property type="entry name" value="CHROMODOMAIN"/>
</dbReference>
<dbReference type="EMBL" id="JAQQBS010000002">
    <property type="protein sequence ID" value="KAK0173017.1"/>
    <property type="molecule type" value="Genomic_DNA"/>
</dbReference>
<dbReference type="PROSITE" id="PS50013">
    <property type="entry name" value="CHROMO_2"/>
    <property type="match status" value="2"/>
</dbReference>
<dbReference type="PANTHER" id="PTHR22812">
    <property type="entry name" value="CHROMOBOX PROTEIN"/>
    <property type="match status" value="1"/>
</dbReference>
<dbReference type="GO" id="GO:0005694">
    <property type="term" value="C:chromosome"/>
    <property type="evidence" value="ECO:0007669"/>
    <property type="project" value="UniProtKB-ARBA"/>
</dbReference>
<feature type="region of interest" description="Disordered" evidence="3">
    <location>
        <begin position="1"/>
        <end position="122"/>
    </location>
</feature>
<protein>
    <recommendedName>
        <fullName evidence="4">Chromo domain-containing protein</fullName>
    </recommendedName>
</protein>
<feature type="compositionally biased region" description="Basic and acidic residues" evidence="3">
    <location>
        <begin position="191"/>
        <end position="204"/>
    </location>
</feature>
<dbReference type="SUPFAM" id="SSF54160">
    <property type="entry name" value="Chromo domain-like"/>
    <property type="match status" value="2"/>
</dbReference>
<feature type="region of interest" description="Disordered" evidence="3">
    <location>
        <begin position="176"/>
        <end position="284"/>
    </location>
</feature>
<proteinExistence type="predicted"/>
<feature type="compositionally biased region" description="Basic and acidic residues" evidence="3">
    <location>
        <begin position="28"/>
        <end position="39"/>
    </location>
</feature>
<name>A0AA39FNR9_9HYME</name>
<accession>A0AA39FNR9</accession>
<dbReference type="PROSITE" id="PS00598">
    <property type="entry name" value="CHROMO_1"/>
    <property type="match status" value="2"/>
</dbReference>
<dbReference type="SMART" id="SM00298">
    <property type="entry name" value="CHROMO"/>
    <property type="match status" value="2"/>
</dbReference>
<evidence type="ECO:0000313" key="5">
    <source>
        <dbReference type="EMBL" id="KAK0173017.1"/>
    </source>
</evidence>
<gene>
    <name evidence="5" type="ORF">PV328_006272</name>
</gene>
<dbReference type="InterPro" id="IPR023779">
    <property type="entry name" value="Chromodomain_CS"/>
</dbReference>
<feature type="domain" description="Chromo" evidence="4">
    <location>
        <begin position="123"/>
        <end position="181"/>
    </location>
</feature>
<dbReference type="InterPro" id="IPR017984">
    <property type="entry name" value="Chromo_dom_subgr"/>
</dbReference>
<dbReference type="InterPro" id="IPR023780">
    <property type="entry name" value="Chromo_domain"/>
</dbReference>
<evidence type="ECO:0000256" key="1">
    <source>
        <dbReference type="ARBA" id="ARBA00004123"/>
    </source>
</evidence>
<feature type="domain" description="Chromo" evidence="4">
    <location>
        <begin position="282"/>
        <end position="341"/>
    </location>
</feature>
<evidence type="ECO:0000313" key="6">
    <source>
        <dbReference type="Proteomes" id="UP001168990"/>
    </source>
</evidence>
<dbReference type="AlphaFoldDB" id="A0AA39FNR9"/>
<feature type="compositionally biased region" description="Acidic residues" evidence="3">
    <location>
        <begin position="113"/>
        <end position="122"/>
    </location>
</feature>
<dbReference type="Pfam" id="PF00385">
    <property type="entry name" value="Chromo"/>
    <property type="match status" value="2"/>
</dbReference>
<dbReference type="CDD" id="cd00024">
    <property type="entry name" value="CD_CSD"/>
    <property type="match status" value="2"/>
</dbReference>
<comment type="caution">
    <text evidence="5">The sequence shown here is derived from an EMBL/GenBank/DDBJ whole genome shotgun (WGS) entry which is preliminary data.</text>
</comment>
<feature type="region of interest" description="Disordered" evidence="3">
    <location>
        <begin position="346"/>
        <end position="382"/>
    </location>
</feature>
<reference evidence="5" key="2">
    <citation type="submission" date="2023-03" db="EMBL/GenBank/DDBJ databases">
        <authorList>
            <person name="Inwood S.N."/>
            <person name="Skelly J.G."/>
            <person name="Guhlin J."/>
            <person name="Harrop T.W.R."/>
            <person name="Goldson S.G."/>
            <person name="Dearden P.K."/>
        </authorList>
    </citation>
    <scope>NUCLEOTIDE SEQUENCE</scope>
    <source>
        <strain evidence="5">Irish</strain>
        <tissue evidence="5">Whole body</tissue>
    </source>
</reference>
<dbReference type="InterPro" id="IPR016197">
    <property type="entry name" value="Chromo-like_dom_sf"/>
</dbReference>
<sequence>MRRLMKGKRRKSENPSDAESEENGGNAHKSDESEQTKPNDDDDDDDDDGESAPKSKRRSVRGRDNKSNTDDAITNKDIDESELINQENGNAGKNADEKRRKKEAKKATTSHADDEEEGSDVEYEVERIVSHRYIKGRRQFLIRWKGYDEDADTWEDESELNCSKLIDDFLTDKDIEEESKDMEKSALQNSKENDGAQKTDEKLKKTPKNKRAKISKGTKKAGKATKKNNGEKMDHDENDNDNEKQNADVEKKAKKLRGSRQQNDNAKKNNDEDQSDNEDEEFEVEKIIDVYFKKNKSREFLIRWKGFPPSDDTWEPEANLNCPELITKFMEKVENAKAAELRELRTNPSHTKRYTLTMQPRERRHSRRNAGKERTTYHECDD</sequence>
<dbReference type="InterPro" id="IPR000953">
    <property type="entry name" value="Chromo/chromo_shadow_dom"/>
</dbReference>
<feature type="compositionally biased region" description="Acidic residues" evidence="3">
    <location>
        <begin position="40"/>
        <end position="50"/>
    </location>
</feature>
<evidence type="ECO:0000256" key="3">
    <source>
        <dbReference type="SAM" id="MobiDB-lite"/>
    </source>
</evidence>
<evidence type="ECO:0000256" key="2">
    <source>
        <dbReference type="ARBA" id="ARBA00023242"/>
    </source>
</evidence>
<evidence type="ECO:0000259" key="4">
    <source>
        <dbReference type="PROSITE" id="PS50013"/>
    </source>
</evidence>
<dbReference type="GO" id="GO:0005634">
    <property type="term" value="C:nucleus"/>
    <property type="evidence" value="ECO:0007669"/>
    <property type="project" value="UniProtKB-SubCell"/>
</dbReference>
<feature type="compositionally biased region" description="Polar residues" evidence="3">
    <location>
        <begin position="346"/>
        <end position="358"/>
    </location>
</feature>
<dbReference type="Gene3D" id="2.40.50.40">
    <property type="match status" value="2"/>
</dbReference>
<feature type="compositionally biased region" description="Basic residues" evidence="3">
    <location>
        <begin position="1"/>
        <end position="11"/>
    </location>
</feature>
<reference evidence="5" key="1">
    <citation type="journal article" date="2023" name="bioRxiv">
        <title>Scaffold-level genome assemblies of two parasitoid biocontrol wasps reveal the parthenogenesis mechanism and an associated novel virus.</title>
        <authorList>
            <person name="Inwood S."/>
            <person name="Skelly J."/>
            <person name="Guhlin J."/>
            <person name="Harrop T."/>
            <person name="Goldson S."/>
            <person name="Dearden P."/>
        </authorList>
    </citation>
    <scope>NUCLEOTIDE SEQUENCE</scope>
    <source>
        <strain evidence="5">Irish</strain>
        <tissue evidence="5">Whole body</tissue>
    </source>
</reference>
<feature type="compositionally biased region" description="Basic and acidic residues" evidence="3">
    <location>
        <begin position="370"/>
        <end position="382"/>
    </location>
</feature>
<comment type="subcellular location">
    <subcellularLocation>
        <location evidence="1">Nucleus</location>
    </subcellularLocation>
</comment>
<keyword evidence="2" id="KW-0539">Nucleus</keyword>
<feature type="compositionally biased region" description="Acidic residues" evidence="3">
    <location>
        <begin position="272"/>
        <end position="283"/>
    </location>
</feature>
<feature type="compositionally biased region" description="Basic and acidic residues" evidence="3">
    <location>
        <begin position="61"/>
        <end position="78"/>
    </location>
</feature>
<dbReference type="InterPro" id="IPR051219">
    <property type="entry name" value="Heterochromatin_chromo-domain"/>
</dbReference>
<dbReference type="Proteomes" id="UP001168990">
    <property type="component" value="Unassembled WGS sequence"/>
</dbReference>
<organism evidence="5 6">
    <name type="scientific">Microctonus aethiopoides</name>
    <dbReference type="NCBI Taxonomy" id="144406"/>
    <lineage>
        <taxon>Eukaryota</taxon>
        <taxon>Metazoa</taxon>
        <taxon>Ecdysozoa</taxon>
        <taxon>Arthropoda</taxon>
        <taxon>Hexapoda</taxon>
        <taxon>Insecta</taxon>
        <taxon>Pterygota</taxon>
        <taxon>Neoptera</taxon>
        <taxon>Endopterygota</taxon>
        <taxon>Hymenoptera</taxon>
        <taxon>Apocrita</taxon>
        <taxon>Ichneumonoidea</taxon>
        <taxon>Braconidae</taxon>
        <taxon>Euphorinae</taxon>
        <taxon>Microctonus</taxon>
    </lineage>
</organism>
<feature type="compositionally biased region" description="Basic residues" evidence="3">
    <location>
        <begin position="205"/>
        <end position="226"/>
    </location>
</feature>